<evidence type="ECO:0000256" key="6">
    <source>
        <dbReference type="ARBA" id="ARBA00023295"/>
    </source>
</evidence>
<dbReference type="GO" id="GO:0005576">
    <property type="term" value="C:extracellular region"/>
    <property type="evidence" value="ECO:0007669"/>
    <property type="project" value="UniProtKB-SubCell"/>
</dbReference>
<dbReference type="CDD" id="cd04082">
    <property type="entry name" value="CBM35_pectate_lyase-like"/>
    <property type="match status" value="1"/>
</dbReference>
<dbReference type="InterPro" id="IPR008979">
    <property type="entry name" value="Galactose-bd-like_sf"/>
</dbReference>
<dbReference type="PANTHER" id="PTHR42061:SF6">
    <property type="entry name" value="ENDO-CHITOSANASE"/>
    <property type="match status" value="1"/>
</dbReference>
<keyword evidence="7" id="KW-0624">Polysaccharide degradation</keyword>
<protein>
    <submittedName>
        <fullName evidence="10">Carbohydrate binding module (Family 6)</fullName>
    </submittedName>
</protein>
<evidence type="ECO:0000256" key="5">
    <source>
        <dbReference type="ARBA" id="ARBA00023277"/>
    </source>
</evidence>
<dbReference type="SUPFAM" id="SSF49785">
    <property type="entry name" value="Galactose-binding domain-like"/>
    <property type="match status" value="1"/>
</dbReference>
<keyword evidence="11" id="KW-1185">Reference proteome</keyword>
<evidence type="ECO:0000256" key="7">
    <source>
        <dbReference type="ARBA" id="ARBA00023326"/>
    </source>
</evidence>
<sequence>MRRFRVAAMAIAIAGSYLVLPSAPAIAATTTYQAENATIANGVVEANHAGFTGTGFVNYDNAVGSAVQWSITVAAGSTSLVFRYANGTTTSRPMTIAIDGATAATPSFAGTGAWTTWTTASVTATLTAGTHTVRATATTANGGPNVDELTVTDAGDPGPPGTGAPTAAELLAKVTSCSQISNGLYKTDSETGRTIPVCGKNGAVFYKADMDIDCDGQRTTQCNENTDCCFQPDTAFHQSDGKPLNAATLPYVVVPSSSSTWDYTKFGIQGGGVVAVIYNNQVLYAVVGDTGPSSIIGEASYATAKALGINPDPSNGGTDSGVTYIYFKNSKISPIEDHAKATTTGEQLARTFINNN</sequence>
<dbReference type="SMART" id="SM00606">
    <property type="entry name" value="CBD_IV"/>
    <property type="match status" value="1"/>
</dbReference>
<evidence type="ECO:0000313" key="11">
    <source>
        <dbReference type="Proteomes" id="UP000199515"/>
    </source>
</evidence>
<gene>
    <name evidence="10" type="ORF">SAMN05421504_103839</name>
</gene>
<feature type="domain" description="CBM6" evidence="9">
    <location>
        <begin position="30"/>
        <end position="152"/>
    </location>
</feature>
<reference evidence="10 11" key="1">
    <citation type="submission" date="2016-10" db="EMBL/GenBank/DDBJ databases">
        <authorList>
            <person name="de Groot N.N."/>
        </authorList>
    </citation>
    <scope>NUCLEOTIDE SEQUENCE [LARGE SCALE GENOMIC DNA]</scope>
    <source>
        <strain evidence="10 11">CPCC 202699</strain>
    </source>
</reference>
<dbReference type="Pfam" id="PF07335">
    <property type="entry name" value="Glyco_hydro_75"/>
    <property type="match status" value="1"/>
</dbReference>
<evidence type="ECO:0000256" key="3">
    <source>
        <dbReference type="ARBA" id="ARBA00022729"/>
    </source>
</evidence>
<feature type="chain" id="PRO_5011788057" evidence="8">
    <location>
        <begin position="28"/>
        <end position="356"/>
    </location>
</feature>
<dbReference type="OrthoDB" id="3296611at2"/>
<dbReference type="GO" id="GO:0000272">
    <property type="term" value="P:polysaccharide catabolic process"/>
    <property type="evidence" value="ECO:0007669"/>
    <property type="project" value="UniProtKB-KW"/>
</dbReference>
<dbReference type="InterPro" id="IPR006584">
    <property type="entry name" value="Cellulose-bd_IV"/>
</dbReference>
<dbReference type="Gene3D" id="2.60.120.260">
    <property type="entry name" value="Galactose-binding domain-like"/>
    <property type="match status" value="1"/>
</dbReference>
<dbReference type="AlphaFoldDB" id="A0A1H3EKU7"/>
<evidence type="ECO:0000256" key="2">
    <source>
        <dbReference type="ARBA" id="ARBA00022525"/>
    </source>
</evidence>
<dbReference type="GO" id="GO:0030246">
    <property type="term" value="F:carbohydrate binding"/>
    <property type="evidence" value="ECO:0007669"/>
    <property type="project" value="InterPro"/>
</dbReference>
<evidence type="ECO:0000313" key="10">
    <source>
        <dbReference type="EMBL" id="SDX78569.1"/>
    </source>
</evidence>
<dbReference type="Pfam" id="PF03422">
    <property type="entry name" value="CBM_6"/>
    <property type="match status" value="1"/>
</dbReference>
<accession>A0A1H3EKU7</accession>
<dbReference type="GO" id="GO:0016977">
    <property type="term" value="F:chitosanase activity"/>
    <property type="evidence" value="ECO:0007669"/>
    <property type="project" value="InterPro"/>
</dbReference>
<keyword evidence="2" id="KW-0964">Secreted</keyword>
<evidence type="ECO:0000259" key="9">
    <source>
        <dbReference type="PROSITE" id="PS51175"/>
    </source>
</evidence>
<dbReference type="Proteomes" id="UP000199515">
    <property type="component" value="Unassembled WGS sequence"/>
</dbReference>
<keyword evidence="3 8" id="KW-0732">Signal</keyword>
<name>A0A1H3EKU7_9PSEU</name>
<keyword evidence="6" id="KW-0326">Glycosidase</keyword>
<evidence type="ECO:0000256" key="4">
    <source>
        <dbReference type="ARBA" id="ARBA00022801"/>
    </source>
</evidence>
<keyword evidence="4" id="KW-0378">Hydrolase</keyword>
<dbReference type="EMBL" id="FNON01000003">
    <property type="protein sequence ID" value="SDX78569.1"/>
    <property type="molecule type" value="Genomic_DNA"/>
</dbReference>
<evidence type="ECO:0000256" key="1">
    <source>
        <dbReference type="ARBA" id="ARBA00004613"/>
    </source>
</evidence>
<dbReference type="InterPro" id="IPR005084">
    <property type="entry name" value="CBM6"/>
</dbReference>
<proteinExistence type="predicted"/>
<dbReference type="InterPro" id="IPR009939">
    <property type="entry name" value="Chitosanase_fungal"/>
</dbReference>
<feature type="signal peptide" evidence="8">
    <location>
        <begin position="1"/>
        <end position="27"/>
    </location>
</feature>
<dbReference type="STRING" id="589385.SAMN05421504_103839"/>
<keyword evidence="5" id="KW-0119">Carbohydrate metabolism</keyword>
<dbReference type="PANTHER" id="PTHR42061">
    <property type="entry name" value="ENDO-CHITOSANASE"/>
    <property type="match status" value="1"/>
</dbReference>
<dbReference type="PROSITE" id="PS51175">
    <property type="entry name" value="CBM6"/>
    <property type="match status" value="1"/>
</dbReference>
<comment type="subcellular location">
    <subcellularLocation>
        <location evidence="1">Secreted</location>
    </subcellularLocation>
</comment>
<organism evidence="10 11">
    <name type="scientific">Amycolatopsis xylanica</name>
    <dbReference type="NCBI Taxonomy" id="589385"/>
    <lineage>
        <taxon>Bacteria</taxon>
        <taxon>Bacillati</taxon>
        <taxon>Actinomycetota</taxon>
        <taxon>Actinomycetes</taxon>
        <taxon>Pseudonocardiales</taxon>
        <taxon>Pseudonocardiaceae</taxon>
        <taxon>Amycolatopsis</taxon>
    </lineage>
</organism>
<evidence type="ECO:0000256" key="8">
    <source>
        <dbReference type="SAM" id="SignalP"/>
    </source>
</evidence>